<dbReference type="OrthoDB" id="65569at2759"/>
<sequence>RQGGLEDYARVDYYNMYLSAVLDAIEDGANVQGYIAWSLMDSFEWKAGYKTRIDLQLCCHAALAKYLWKNS</sequence>
<dbReference type="GO" id="GO:0008422">
    <property type="term" value="F:beta-glucosidase activity"/>
    <property type="evidence" value="ECO:0007669"/>
    <property type="project" value="TreeGrafter"/>
</dbReference>
<evidence type="ECO:0000313" key="6">
    <source>
        <dbReference type="Proteomes" id="UP000299102"/>
    </source>
</evidence>
<reference evidence="5 6" key="1">
    <citation type="journal article" date="2019" name="Commun. Biol.">
        <title>The bagworm genome reveals a unique fibroin gene that provides high tensile strength.</title>
        <authorList>
            <person name="Kono N."/>
            <person name="Nakamura H."/>
            <person name="Ohtoshi R."/>
            <person name="Tomita M."/>
            <person name="Numata K."/>
            <person name="Arakawa K."/>
        </authorList>
    </citation>
    <scope>NUCLEOTIDE SEQUENCE [LARGE SCALE GENOMIC DNA]</scope>
</reference>
<proteinExistence type="inferred from homology"/>
<dbReference type="PANTHER" id="PTHR10353">
    <property type="entry name" value="GLYCOSYL HYDROLASE"/>
    <property type="match status" value="1"/>
</dbReference>
<dbReference type="InterPro" id="IPR001360">
    <property type="entry name" value="Glyco_hydro_1"/>
</dbReference>
<dbReference type="Proteomes" id="UP000299102">
    <property type="component" value="Unassembled WGS sequence"/>
</dbReference>
<gene>
    <name evidence="5" type="primary">BGLU13</name>
    <name evidence="5" type="ORF">EVAR_71299_1</name>
</gene>
<evidence type="ECO:0000256" key="4">
    <source>
        <dbReference type="RuleBase" id="RU003690"/>
    </source>
</evidence>
<evidence type="ECO:0000256" key="1">
    <source>
        <dbReference type="ARBA" id="ARBA00010838"/>
    </source>
</evidence>
<organism evidence="5 6">
    <name type="scientific">Eumeta variegata</name>
    <name type="common">Bagworm moth</name>
    <name type="synonym">Eumeta japonica</name>
    <dbReference type="NCBI Taxonomy" id="151549"/>
    <lineage>
        <taxon>Eukaryota</taxon>
        <taxon>Metazoa</taxon>
        <taxon>Ecdysozoa</taxon>
        <taxon>Arthropoda</taxon>
        <taxon>Hexapoda</taxon>
        <taxon>Insecta</taxon>
        <taxon>Pterygota</taxon>
        <taxon>Neoptera</taxon>
        <taxon>Endopterygota</taxon>
        <taxon>Lepidoptera</taxon>
        <taxon>Glossata</taxon>
        <taxon>Ditrysia</taxon>
        <taxon>Tineoidea</taxon>
        <taxon>Psychidae</taxon>
        <taxon>Oiketicinae</taxon>
        <taxon>Eumeta</taxon>
    </lineage>
</organism>
<dbReference type="InterPro" id="IPR017853">
    <property type="entry name" value="GH"/>
</dbReference>
<feature type="non-terminal residue" evidence="5">
    <location>
        <position position="1"/>
    </location>
</feature>
<evidence type="ECO:0000256" key="3">
    <source>
        <dbReference type="ARBA" id="ARBA00023295"/>
    </source>
</evidence>
<dbReference type="Pfam" id="PF00232">
    <property type="entry name" value="Glyco_hydro_1"/>
    <property type="match status" value="1"/>
</dbReference>
<keyword evidence="2" id="KW-0378">Hydrolase</keyword>
<comment type="caution">
    <text evidence="5">The sequence shown here is derived from an EMBL/GenBank/DDBJ whole genome shotgun (WGS) entry which is preliminary data.</text>
</comment>
<accession>A0A4C1SWA3</accession>
<keyword evidence="6" id="KW-1185">Reference proteome</keyword>
<dbReference type="PANTHER" id="PTHR10353:SF36">
    <property type="entry name" value="LP05116P"/>
    <property type="match status" value="1"/>
</dbReference>
<name>A0A4C1SWA3_EUMVA</name>
<evidence type="ECO:0000313" key="5">
    <source>
        <dbReference type="EMBL" id="GBP05530.1"/>
    </source>
</evidence>
<dbReference type="SUPFAM" id="SSF51445">
    <property type="entry name" value="(Trans)glycosidases"/>
    <property type="match status" value="1"/>
</dbReference>
<protein>
    <submittedName>
        <fullName evidence="5">Beta-glucosidase 13</fullName>
    </submittedName>
</protein>
<comment type="similarity">
    <text evidence="1 4">Belongs to the glycosyl hydrolase 1 family.</text>
</comment>
<dbReference type="AlphaFoldDB" id="A0A4C1SWA3"/>
<dbReference type="Gene3D" id="3.20.20.80">
    <property type="entry name" value="Glycosidases"/>
    <property type="match status" value="1"/>
</dbReference>
<dbReference type="PRINTS" id="PR00131">
    <property type="entry name" value="GLHYDRLASE1"/>
</dbReference>
<keyword evidence="3" id="KW-0326">Glycosidase</keyword>
<dbReference type="EMBL" id="BGZK01003914">
    <property type="protein sequence ID" value="GBP05530.1"/>
    <property type="molecule type" value="Genomic_DNA"/>
</dbReference>
<dbReference type="GO" id="GO:0005975">
    <property type="term" value="P:carbohydrate metabolic process"/>
    <property type="evidence" value="ECO:0007669"/>
    <property type="project" value="InterPro"/>
</dbReference>
<evidence type="ECO:0000256" key="2">
    <source>
        <dbReference type="ARBA" id="ARBA00022801"/>
    </source>
</evidence>
<dbReference type="STRING" id="151549.A0A4C1SWA3"/>